<sequence>MNRYDAVNHLMKAANADQSRLLQQSTCYNNRYNWTFSVSWGDSVQIYDKIHSQSYLERPIETFGEWRKGAWPPYMFNVRGLKSNNCGKVPNVLFFDNVEGTRLNHIVTTYVKKTPRSCGSSGNDDHSSDGVLKIRVFFPMYKLHVGEGNRRECCDIVQPIGMASMAIKLRTSHSAAMEMIIDGQQDPIVFFDVETTQRYQGRILFEFGSIFVCPRRLIELDGHSYSTLIRPDPFLDTFPDLSYKGITREDLASAPHFSQVADKIYQILHGRTWAGHNIQEFDYPQIKKAFDKIGRPAPEYRHMIDSLPLLTEWFGRRAGRMKLKSLATYFKLGEQVHRSLDDIRMNLEVVKHCGTVLFFESMFPDVCPQSSWISPNEVSIPSTYAIPTSFYDGKPKIRVMHHDIDLKLHCSRLNVRFGIRKFGDANPRLTFVVDAPSYLCEILDECDVLAEKKYTDYGGGLEWLPVVHRDYQSVRLNLRSRVDGDIVIWETQIERYQNGFFTNQRVEYSNFDSEELEILFIPGTFVDAFFSLDTFDNMKKAGINLMADKLIIHH</sequence>
<reference evidence="3" key="1">
    <citation type="journal article" date="2023" name="Proc. Natl. Acad. Sci. U.S.A.">
        <title>Genomic and structural basis for evolution of tropane alkaloid biosynthesis.</title>
        <authorList>
            <person name="Wanga Y.-J."/>
            <person name="Taina T."/>
            <person name="Yua J.-Y."/>
            <person name="Lia J."/>
            <person name="Xua B."/>
            <person name="Chenc J."/>
            <person name="D'Auriad J.C."/>
            <person name="Huanga J.-P."/>
            <person name="Huanga S.-X."/>
        </authorList>
    </citation>
    <scope>NUCLEOTIDE SEQUENCE [LARGE SCALE GENOMIC DNA]</scope>
    <source>
        <strain evidence="3">cv. KIB-2019</strain>
    </source>
</reference>
<dbReference type="GO" id="GO:0003676">
    <property type="term" value="F:nucleic acid binding"/>
    <property type="evidence" value="ECO:0007669"/>
    <property type="project" value="InterPro"/>
</dbReference>
<dbReference type="Pfam" id="PF00929">
    <property type="entry name" value="RNase_T"/>
    <property type="match status" value="1"/>
</dbReference>
<proteinExistence type="predicted"/>
<dbReference type="PANTHER" id="PTHR30231">
    <property type="entry name" value="DNA POLYMERASE III SUBUNIT EPSILON"/>
    <property type="match status" value="1"/>
</dbReference>
<feature type="domain" description="Exonuclease" evidence="1">
    <location>
        <begin position="187"/>
        <end position="359"/>
    </location>
</feature>
<dbReference type="SMART" id="SM00479">
    <property type="entry name" value="EXOIII"/>
    <property type="match status" value="1"/>
</dbReference>
<dbReference type="Pfam" id="PF04646">
    <property type="entry name" value="DUF604"/>
    <property type="match status" value="1"/>
</dbReference>
<comment type="caution">
    <text evidence="2">The sequence shown here is derived from an EMBL/GenBank/DDBJ whole genome shotgun (WGS) entry which is preliminary data.</text>
</comment>
<dbReference type="AlphaFoldDB" id="A0A9Q1RPB7"/>
<dbReference type="SUPFAM" id="SSF53098">
    <property type="entry name" value="Ribonuclease H-like"/>
    <property type="match status" value="1"/>
</dbReference>
<dbReference type="GO" id="GO:0008408">
    <property type="term" value="F:3'-5' exonuclease activity"/>
    <property type="evidence" value="ECO:0007669"/>
    <property type="project" value="TreeGrafter"/>
</dbReference>
<dbReference type="InterPro" id="IPR036397">
    <property type="entry name" value="RNaseH_sf"/>
</dbReference>
<accession>A0A9Q1RPB7</accession>
<dbReference type="InterPro" id="IPR013520">
    <property type="entry name" value="Ribonucl_H"/>
</dbReference>
<dbReference type="OrthoDB" id="2018529at2759"/>
<organism evidence="2 3">
    <name type="scientific">Anisodus acutangulus</name>
    <dbReference type="NCBI Taxonomy" id="402998"/>
    <lineage>
        <taxon>Eukaryota</taxon>
        <taxon>Viridiplantae</taxon>
        <taxon>Streptophyta</taxon>
        <taxon>Embryophyta</taxon>
        <taxon>Tracheophyta</taxon>
        <taxon>Spermatophyta</taxon>
        <taxon>Magnoliopsida</taxon>
        <taxon>eudicotyledons</taxon>
        <taxon>Gunneridae</taxon>
        <taxon>Pentapetalae</taxon>
        <taxon>asterids</taxon>
        <taxon>lamiids</taxon>
        <taxon>Solanales</taxon>
        <taxon>Solanaceae</taxon>
        <taxon>Solanoideae</taxon>
        <taxon>Hyoscyameae</taxon>
        <taxon>Anisodus</taxon>
    </lineage>
</organism>
<name>A0A9Q1RPB7_9SOLA</name>
<gene>
    <name evidence="2" type="ORF">K7X08_007784</name>
</gene>
<dbReference type="InterPro" id="IPR012337">
    <property type="entry name" value="RNaseH-like_sf"/>
</dbReference>
<dbReference type="PANTHER" id="PTHR30231:SF35">
    <property type="entry name" value="PROTEIN NEN1-LIKE ISOFORM X1"/>
    <property type="match status" value="1"/>
</dbReference>
<protein>
    <recommendedName>
        <fullName evidence="1">Exonuclease domain-containing protein</fullName>
    </recommendedName>
</protein>
<evidence type="ECO:0000313" key="3">
    <source>
        <dbReference type="Proteomes" id="UP001152561"/>
    </source>
</evidence>
<dbReference type="InterPro" id="IPR006740">
    <property type="entry name" value="DUF604"/>
</dbReference>
<dbReference type="Proteomes" id="UP001152561">
    <property type="component" value="Unassembled WGS sequence"/>
</dbReference>
<keyword evidence="3" id="KW-1185">Reference proteome</keyword>
<dbReference type="Gene3D" id="3.30.420.10">
    <property type="entry name" value="Ribonuclease H-like superfamily/Ribonuclease H"/>
    <property type="match status" value="1"/>
</dbReference>
<dbReference type="EMBL" id="JAJAGQ010000004">
    <property type="protein sequence ID" value="KAJ8565208.1"/>
    <property type="molecule type" value="Genomic_DNA"/>
</dbReference>
<dbReference type="CDD" id="cd06127">
    <property type="entry name" value="DEDDh"/>
    <property type="match status" value="1"/>
</dbReference>
<evidence type="ECO:0000259" key="1">
    <source>
        <dbReference type="SMART" id="SM00479"/>
    </source>
</evidence>
<evidence type="ECO:0000313" key="2">
    <source>
        <dbReference type="EMBL" id="KAJ8565208.1"/>
    </source>
</evidence>